<dbReference type="SMART" id="SM00849">
    <property type="entry name" value="Lactamase_B"/>
    <property type="match status" value="1"/>
</dbReference>
<feature type="signal peptide" evidence="2">
    <location>
        <begin position="1"/>
        <end position="25"/>
    </location>
</feature>
<feature type="chain" id="PRO_5030647766" evidence="2">
    <location>
        <begin position="26"/>
        <end position="659"/>
    </location>
</feature>
<dbReference type="CDD" id="cd07731">
    <property type="entry name" value="ComA-like_MBL-fold"/>
    <property type="match status" value="1"/>
</dbReference>
<comment type="caution">
    <text evidence="4">The sequence shown here is derived from an EMBL/GenBank/DDBJ whole genome shotgun (WGS) entry which is preliminary data.</text>
</comment>
<evidence type="ECO:0000313" key="4">
    <source>
        <dbReference type="EMBL" id="NFR60443.1"/>
    </source>
</evidence>
<dbReference type="AlphaFoldDB" id="A0A7X5P721"/>
<feature type="region of interest" description="Disordered" evidence="1">
    <location>
        <begin position="580"/>
        <end position="615"/>
    </location>
</feature>
<dbReference type="PANTHER" id="PTHR30619">
    <property type="entry name" value="DNA INTERNALIZATION/COMPETENCE PROTEIN COMEC/REC2"/>
    <property type="match status" value="1"/>
</dbReference>
<dbReference type="Gene3D" id="3.40.50.12090">
    <property type="match status" value="3"/>
</dbReference>
<keyword evidence="4" id="KW-0378">Hydrolase</keyword>
<feature type="domain" description="Metallo-beta-lactamase" evidence="3">
    <location>
        <begin position="336"/>
        <end position="529"/>
    </location>
</feature>
<organism evidence="4 5">
    <name type="scientific">Clostridium sporogenes</name>
    <dbReference type="NCBI Taxonomy" id="1509"/>
    <lineage>
        <taxon>Bacteria</taxon>
        <taxon>Bacillati</taxon>
        <taxon>Bacillota</taxon>
        <taxon>Clostridia</taxon>
        <taxon>Eubacteriales</taxon>
        <taxon>Clostridiaceae</taxon>
        <taxon>Clostridium</taxon>
    </lineage>
</organism>
<dbReference type="EMBL" id="SXCS01000001">
    <property type="protein sequence ID" value="NFR60443.1"/>
    <property type="molecule type" value="Genomic_DNA"/>
</dbReference>
<dbReference type="Gene3D" id="3.60.15.10">
    <property type="entry name" value="Ribonuclease Z/Hydroxyacylglutathione hydrolase-like"/>
    <property type="match status" value="1"/>
</dbReference>
<dbReference type="InterPro" id="IPR036866">
    <property type="entry name" value="RibonucZ/Hydroxyglut_hydro"/>
</dbReference>
<evidence type="ECO:0000256" key="2">
    <source>
        <dbReference type="SAM" id="SignalP"/>
    </source>
</evidence>
<dbReference type="Pfam" id="PF00753">
    <property type="entry name" value="Lactamase_B"/>
    <property type="match status" value="1"/>
</dbReference>
<dbReference type="InterPro" id="IPR007253">
    <property type="entry name" value="Cell_wall-bd_2"/>
</dbReference>
<dbReference type="RefSeq" id="WP_040108639.1">
    <property type="nucleotide sequence ID" value="NZ_JACBEA010000051.1"/>
</dbReference>
<name>A0A7X5P721_CLOSG</name>
<feature type="compositionally biased region" description="Pro residues" evidence="1">
    <location>
        <begin position="587"/>
        <end position="611"/>
    </location>
</feature>
<dbReference type="InterPro" id="IPR035681">
    <property type="entry name" value="ComA-like_MBL"/>
</dbReference>
<dbReference type="InterPro" id="IPR001279">
    <property type="entry name" value="Metallo-B-lactamas"/>
</dbReference>
<dbReference type="Proteomes" id="UP000486601">
    <property type="component" value="Unassembled WGS sequence"/>
</dbReference>
<evidence type="ECO:0000256" key="1">
    <source>
        <dbReference type="SAM" id="MobiDB-lite"/>
    </source>
</evidence>
<dbReference type="SUPFAM" id="SSF56281">
    <property type="entry name" value="Metallo-hydrolase/oxidoreductase"/>
    <property type="match status" value="1"/>
</dbReference>
<dbReference type="PANTHER" id="PTHR30619:SF7">
    <property type="entry name" value="BETA-LACTAMASE DOMAIN PROTEIN"/>
    <property type="match status" value="1"/>
</dbReference>
<dbReference type="GO" id="GO:0016787">
    <property type="term" value="F:hydrolase activity"/>
    <property type="evidence" value="ECO:0007669"/>
    <property type="project" value="UniProtKB-KW"/>
</dbReference>
<sequence>MKKKISIATLFLALFLLVTNSTVYAKPNSKRLQGQSRYETSSAIVSHGWESSQSAIIASGEGFADALSSAPLAKKLNAPIILTEGKQLNYNAKQQLERLQVKNVIIVGGPGSISYNTENQIKNLGISTKRIYGASRYDTSLEVAKEIGVENGVVVTNGLGFADALSMAPIAANKQMPILLTPAGNLPANTKAFLNSNKYNKSYVIGGPAVVSNTIQNNLENPKRLFGQGRYDTNAAILNEFKNDVDLNNVFLAAGTNYPDALSASALAAKNNSPIILSDGASINNNVMNFVKSNNAKFGEIIITGGTAVLNDVVVKSIEEGRNIGPMTIHYINVGQGDSILIQQDGHNMLIDAGTNASEGTVVNYLKSKGVSKLDYVIGTHPHEDHIGGLDKVINNFAVDKVIMPKVTHTTQTFKDVITAMQNKGLKITTPTVGDKYYLGVADFTILAPNNSSYDNLNNYSVVIKLKFGNRSFIFTGDAESLSEGEILAKQLDITGDVLKLGHHGSRTSTTQGFLNKVNPKYAVISCGKNNSYKHPHQETLNKLKAKNIKVYRTDEAGTIIATSNGSGLSFNAKQGSYIGGDYVAPKPKPQPKPTPKPTPKPKPQPKPIPKPISQTVYITKSGKKFHRDGCRSLSRSKIQISRQEAIRRGYSPCNTCRP</sequence>
<dbReference type="Pfam" id="PF04122">
    <property type="entry name" value="CW_binding_2"/>
    <property type="match status" value="3"/>
</dbReference>
<evidence type="ECO:0000313" key="5">
    <source>
        <dbReference type="Proteomes" id="UP000486601"/>
    </source>
</evidence>
<accession>A0A7X5P721</accession>
<evidence type="ECO:0000259" key="3">
    <source>
        <dbReference type="SMART" id="SM00849"/>
    </source>
</evidence>
<keyword evidence="2" id="KW-0732">Signal</keyword>
<dbReference type="InterPro" id="IPR052159">
    <property type="entry name" value="Competence_DNA_uptake"/>
</dbReference>
<dbReference type="Gene3D" id="3.40.10.10">
    <property type="entry name" value="DNA Methylphosphotriester Repair Domain"/>
    <property type="match status" value="1"/>
</dbReference>
<dbReference type="InterPro" id="IPR035451">
    <property type="entry name" value="Ada-like_dom_sf"/>
</dbReference>
<reference evidence="4 5" key="1">
    <citation type="submission" date="2019-04" db="EMBL/GenBank/DDBJ databases">
        <title>Genome sequencing of Clostridium botulinum Groups I-IV and Clostridium butyricum.</title>
        <authorList>
            <person name="Brunt J."/>
            <person name="Van Vliet A.H.M."/>
            <person name="Stringer S.C."/>
            <person name="Carter A.T."/>
            <person name="Peck M.W."/>
        </authorList>
    </citation>
    <scope>NUCLEOTIDE SEQUENCE [LARGE SCALE GENOMIC DNA]</scope>
    <source>
        <strain evidence="4 5">IFR 18/108</strain>
    </source>
</reference>
<gene>
    <name evidence="4" type="ORF">FDF70_02790</name>
</gene>
<proteinExistence type="predicted"/>
<protein>
    <submittedName>
        <fullName evidence="4">MBL fold metallo-hydrolase</fullName>
    </submittedName>
</protein>
<dbReference type="SUPFAM" id="SSF57884">
    <property type="entry name" value="Ada DNA repair protein, N-terminal domain (N-Ada 10)"/>
    <property type="match status" value="1"/>
</dbReference>